<dbReference type="RefSeq" id="XP_009533161.1">
    <property type="nucleotide sequence ID" value="XM_009534866.1"/>
</dbReference>
<gene>
    <name evidence="9" type="primary">Avh</name>
</gene>
<dbReference type="OrthoDB" id="128636at2759"/>
<accession>E0W5H7</accession>
<evidence type="ECO:0000256" key="2">
    <source>
        <dbReference type="ARBA" id="ARBA00010400"/>
    </source>
</evidence>
<name>E0W5H7_PHYSO</name>
<feature type="chain" id="PRO_5007652924" description="RxLR effector protein" evidence="5">
    <location>
        <begin position="23"/>
        <end position="145"/>
    </location>
</feature>
<proteinExistence type="inferred from homology"/>
<reference evidence="9" key="1">
    <citation type="journal article" date="2011" name="Plant Cell">
        <title>Transcriptional programming and functional interactions within the Phytophthora sojae RXLR effector repertoire.</title>
        <authorList>
            <person name="Wang Q."/>
            <person name="Han C."/>
            <person name="Ferreira A.O."/>
            <person name="Yu X."/>
            <person name="Ye W."/>
            <person name="Tripathy S."/>
            <person name="Kale S.D."/>
            <person name="Gu B."/>
            <person name="Sheng Y."/>
            <person name="Sui Y."/>
            <person name="Wang X."/>
            <person name="Zhang Z."/>
            <person name="Cheng B."/>
            <person name="Dong S."/>
            <person name="Shan W."/>
            <person name="Zheng X."/>
            <person name="Dou D."/>
            <person name="Tyler B.M."/>
            <person name="Wang Y."/>
        </authorList>
    </citation>
    <scope>NUCLEOTIDE SEQUENCE</scope>
    <source>
        <strain evidence="7">P7064</strain>
        <strain evidence="8">P7074</strain>
        <strain evidence="9">P7076</strain>
    </source>
</reference>
<sequence length="145" mass="16226">MRLSQVLVVAAASFLFASEAIAVTTDSVQAKITTVARGGPSQRLLRSYSKPAEENDSADSEKWGFTTEELDDDSEERGLTSGQIESLTKLANKWGHSYDDLVNGVVRLSEKKQQKWIDRVNAYIKENKKAQREAYNAAWRAEHGY</sequence>
<comment type="function">
    <text evidence="5">Effector that suppresses plant defense responses during pathogen infection.</text>
</comment>
<evidence type="ECO:0000256" key="3">
    <source>
        <dbReference type="ARBA" id="ARBA00022525"/>
    </source>
</evidence>
<dbReference type="InterPro" id="IPR031825">
    <property type="entry name" value="RXLR"/>
</dbReference>
<dbReference type="VEuPathDB" id="FungiDB:PHYSODRAFT_287036"/>
<dbReference type="SMR" id="E0W5H7"/>
<dbReference type="KEGG" id="psoj:PHYSODRAFT_287036"/>
<feature type="region of interest" description="Disordered" evidence="6">
    <location>
        <begin position="43"/>
        <end position="64"/>
    </location>
</feature>
<evidence type="ECO:0000256" key="4">
    <source>
        <dbReference type="ARBA" id="ARBA00022729"/>
    </source>
</evidence>
<dbReference type="EMBL" id="JN254186">
    <property type="protein sequence ID" value="AEK80999.1"/>
    <property type="molecule type" value="Genomic_DNA"/>
</dbReference>
<evidence type="ECO:0000313" key="7">
    <source>
        <dbReference type="EMBL" id="AEK80998.1"/>
    </source>
</evidence>
<dbReference type="RefSeq" id="XP_009533162.1">
    <property type="nucleotide sequence ID" value="XM_009534867.1"/>
</dbReference>
<evidence type="ECO:0000256" key="6">
    <source>
        <dbReference type="SAM" id="MobiDB-lite"/>
    </source>
</evidence>
<comment type="subcellular location">
    <subcellularLocation>
        <location evidence="1 5">Secreted</location>
    </subcellularLocation>
</comment>
<evidence type="ECO:0000256" key="5">
    <source>
        <dbReference type="RuleBase" id="RU367124"/>
    </source>
</evidence>
<comment type="similarity">
    <text evidence="2 5">Belongs to the RxLR effector family.</text>
</comment>
<dbReference type="HOGENOM" id="CLU_1790745_0_0_1"/>
<dbReference type="EMBL" id="JN254187">
    <property type="protein sequence ID" value="AEK81000.1"/>
    <property type="molecule type" value="Genomic_DNA"/>
</dbReference>
<keyword evidence="4 5" id="KW-0732">Signal</keyword>
<dbReference type="AlphaFoldDB" id="E0W5H7"/>
<dbReference type="KEGG" id="psoj:PHYSODRAFT_287041"/>
<evidence type="ECO:0000313" key="9">
    <source>
        <dbReference type="EMBL" id="AEK81000.1"/>
    </source>
</evidence>
<dbReference type="VEuPathDB" id="FungiDB:PHYSODRAFT_287041"/>
<comment type="domain">
    <text evidence="5">The RxLR-dEER motif acts to carry the protein into the host cell cytoplasm through binding to cell surface phosphatidylinositol-3-phosphate.</text>
</comment>
<dbReference type="EMBL" id="JN254185">
    <property type="protein sequence ID" value="AEK80998.1"/>
    <property type="molecule type" value="Genomic_DNA"/>
</dbReference>
<feature type="signal peptide" evidence="5">
    <location>
        <begin position="1"/>
        <end position="22"/>
    </location>
</feature>
<evidence type="ECO:0000256" key="1">
    <source>
        <dbReference type="ARBA" id="ARBA00004613"/>
    </source>
</evidence>
<organism evidence="9">
    <name type="scientific">Phytophthora sojae</name>
    <name type="common">Soybean stem and root rot agent</name>
    <name type="synonym">Phytophthora megasperma f. sp. glycines</name>
    <dbReference type="NCBI Taxonomy" id="67593"/>
    <lineage>
        <taxon>Eukaryota</taxon>
        <taxon>Sar</taxon>
        <taxon>Stramenopiles</taxon>
        <taxon>Oomycota</taxon>
        <taxon>Peronosporomycetes</taxon>
        <taxon>Peronosporales</taxon>
        <taxon>Peronosporaceae</taxon>
        <taxon>Phytophthora</taxon>
    </lineage>
</organism>
<dbReference type="Pfam" id="PF16810">
    <property type="entry name" value="RXLR"/>
    <property type="match status" value="1"/>
</dbReference>
<protein>
    <recommendedName>
        <fullName evidence="5">RxLR effector protein</fullName>
    </recommendedName>
</protein>
<evidence type="ECO:0000313" key="8">
    <source>
        <dbReference type="EMBL" id="AEK80999.1"/>
    </source>
</evidence>
<keyword evidence="3 5" id="KW-0964">Secreted</keyword>